<feature type="compositionally biased region" description="Polar residues" evidence="1">
    <location>
        <begin position="243"/>
        <end position="261"/>
    </location>
</feature>
<dbReference type="KEGG" id="nnu:104612850"/>
<feature type="compositionally biased region" description="Basic and acidic residues" evidence="1">
    <location>
        <begin position="61"/>
        <end position="71"/>
    </location>
</feature>
<feature type="compositionally biased region" description="Basic and acidic residues" evidence="1">
    <location>
        <begin position="225"/>
        <end position="234"/>
    </location>
</feature>
<feature type="compositionally biased region" description="Acidic residues" evidence="1">
    <location>
        <begin position="445"/>
        <end position="455"/>
    </location>
</feature>
<feature type="compositionally biased region" description="Basic and acidic residues" evidence="1">
    <location>
        <begin position="388"/>
        <end position="397"/>
    </location>
</feature>
<feature type="compositionally biased region" description="Basic and acidic residues" evidence="1">
    <location>
        <begin position="689"/>
        <end position="702"/>
    </location>
</feature>
<reference evidence="3" key="1">
    <citation type="submission" date="2025-08" db="UniProtKB">
        <authorList>
            <consortium name="RefSeq"/>
        </authorList>
    </citation>
    <scope>IDENTIFICATION</scope>
</reference>
<dbReference type="RefSeq" id="XP_010278759.1">
    <property type="nucleotide sequence ID" value="XM_010280457.2"/>
</dbReference>
<evidence type="ECO:0000313" key="2">
    <source>
        <dbReference type="Proteomes" id="UP000189703"/>
    </source>
</evidence>
<dbReference type="PANTHER" id="PTHR33621">
    <property type="entry name" value="ASPARTIC/GLUTAMIC ACID-RICH PROTEIN"/>
    <property type="match status" value="1"/>
</dbReference>
<dbReference type="eggNOG" id="ENOG502S4SM">
    <property type="taxonomic scope" value="Eukaryota"/>
</dbReference>
<sequence>MDFHTLSRKELQTLCKKNRIPANMTNVDMADALNALINVEGIEEIRNPTTASEDLQPVGETPRKTETRSPDLPKTCRRTSTRRKQPVKDQVVLIENELPSSLPLTRTLRGTRRRIIQEEEQQKEEDSKILVEKPGEGNITEILATPINQCSRRRTMAASTHQKVATHVEEDKEKQKENTATRVYGTRRSARLAEKKISESVQTKGRGKTEAIKIAELSEEETEDMEKKTNKAPEESSDAFETVLSNVKKNTATRVYGTRQSARLAEKKSESVQKKGRGKTEAIKFAELSEEETEDLEKKENKAPEDSSVVSETVLPKEPSKSVSTNVKDDKKQVKKKQKENTATRVYSMRRSARLAEKKMSESVQKKGRGKPEAIKIADLSEEETEDLEKKENKASEESSDVSETVLPNEPPKSISDVNDEVQQNRETVADIVLIGIEPVSDEVPVNEETDAEDSNGDKQPEDSTDDARQKHVEDPNFEENLENRDSEVSAWEDHQSKTCHLASREAAKDEFDGKRCNKIKSRFEESSLIPELGNFESMEIAIHEYMSSLENENCSAEANHEDPTEKTVEISQGELINSTHQFLAKVGIHMQLKVEDAVPDQLQKCDPVKEDSNSTELFPEQPENCDPFLESSSDSCSIRDDVPEDIQLKVENTVADQPEMDVPKAENTADHEVPKAEKEKYWPASDTVADHEVPKAEKEKYWPASDTVAEESAVTIDEISATKECIPCLVEAPTSHEISATDQTLTNVLAGLSLGAPGSDSKHHLPLQIQVTPRKSSSKKQTPIRKAIRVLKDDKENIDNSARKLESGSGLKSAKLLTLVAEEKENNIKLKDTAQKAFSSMGLGKLRKTQKGKLQSNNDKEQEQQQQQLEKTRTALQTLENRLMLGDTEN</sequence>
<proteinExistence type="predicted"/>
<protein>
    <submittedName>
        <fullName evidence="3">Uncharacterized protein LOC104612850 isoform X1</fullName>
    </submittedName>
</protein>
<feature type="compositionally biased region" description="Basic and acidic residues" evidence="1">
    <location>
        <begin position="264"/>
        <end position="284"/>
    </location>
</feature>
<gene>
    <name evidence="3" type="primary">LOC104612850</name>
</gene>
<feature type="compositionally biased region" description="Basic residues" evidence="1">
    <location>
        <begin position="75"/>
        <end position="84"/>
    </location>
</feature>
<accession>A0A1U8BBR7</accession>
<name>A0A1U8BBR7_NELNU</name>
<feature type="region of interest" description="Disordered" evidence="1">
    <location>
        <begin position="47"/>
        <end position="84"/>
    </location>
</feature>
<evidence type="ECO:0000313" key="3">
    <source>
        <dbReference type="RefSeq" id="XP_010278759.1"/>
    </source>
</evidence>
<organism evidence="2 3">
    <name type="scientific">Nelumbo nucifera</name>
    <name type="common">Sacred lotus</name>
    <dbReference type="NCBI Taxonomy" id="4432"/>
    <lineage>
        <taxon>Eukaryota</taxon>
        <taxon>Viridiplantae</taxon>
        <taxon>Streptophyta</taxon>
        <taxon>Embryophyta</taxon>
        <taxon>Tracheophyta</taxon>
        <taxon>Spermatophyta</taxon>
        <taxon>Magnoliopsida</taxon>
        <taxon>Proteales</taxon>
        <taxon>Nelumbonaceae</taxon>
        <taxon>Nelumbo</taxon>
    </lineage>
</organism>
<feature type="region of interest" description="Disordered" evidence="1">
    <location>
        <begin position="842"/>
        <end position="872"/>
    </location>
</feature>
<dbReference type="GeneID" id="104612850"/>
<dbReference type="Proteomes" id="UP000189703">
    <property type="component" value="Unplaced"/>
</dbReference>
<dbReference type="PANTHER" id="PTHR33621:SF2">
    <property type="entry name" value="RIBOSOMAL L1 DOMAIN-CONTAINING PROTEIN"/>
    <property type="match status" value="1"/>
</dbReference>
<dbReference type="AlphaFoldDB" id="A0A1U8BBR7"/>
<feature type="region of interest" description="Disordered" evidence="1">
    <location>
        <begin position="684"/>
        <end position="705"/>
    </location>
</feature>
<feature type="compositionally biased region" description="Basic and acidic residues" evidence="1">
    <location>
        <begin position="456"/>
        <end position="475"/>
    </location>
</feature>
<dbReference type="OrthoDB" id="1916794at2759"/>
<feature type="region of interest" description="Disordered" evidence="1">
    <location>
        <begin position="210"/>
        <end position="498"/>
    </location>
</feature>
<evidence type="ECO:0000256" key="1">
    <source>
        <dbReference type="SAM" id="MobiDB-lite"/>
    </source>
</evidence>
<feature type="compositionally biased region" description="Basic and acidic residues" evidence="1">
    <location>
        <begin position="482"/>
        <end position="498"/>
    </location>
</feature>
<feature type="region of interest" description="Disordered" evidence="1">
    <location>
        <begin position="609"/>
        <end position="636"/>
    </location>
</feature>
<dbReference type="OMA" id="ESDWSEY"/>
<keyword evidence="2" id="KW-1185">Reference proteome</keyword>
<feature type="compositionally biased region" description="Basic and acidic residues" evidence="1">
    <location>
        <begin position="296"/>
        <end position="305"/>
    </location>
</feature>
<feature type="compositionally biased region" description="Basic and acidic residues" evidence="1">
    <location>
        <begin position="354"/>
        <end position="376"/>
    </location>
</feature>